<comment type="caution">
    <text evidence="1">The sequence shown here is derived from an EMBL/GenBank/DDBJ whole genome shotgun (WGS) entry which is preliminary data.</text>
</comment>
<reference evidence="1 2" key="1">
    <citation type="journal article" date="2016" name="Nat. Commun.">
        <title>Thousands of microbial genomes shed light on interconnected biogeochemical processes in an aquifer system.</title>
        <authorList>
            <person name="Anantharaman K."/>
            <person name="Brown C.T."/>
            <person name="Hug L.A."/>
            <person name="Sharon I."/>
            <person name="Castelle C.J."/>
            <person name="Probst A.J."/>
            <person name="Thomas B.C."/>
            <person name="Singh A."/>
            <person name="Wilkins M.J."/>
            <person name="Karaoz U."/>
            <person name="Brodie E.L."/>
            <person name="Williams K.H."/>
            <person name="Hubbard S.S."/>
            <person name="Banfield J.F."/>
        </authorList>
    </citation>
    <scope>NUCLEOTIDE SEQUENCE [LARGE SCALE GENOMIC DNA]</scope>
</reference>
<evidence type="ECO:0000313" key="2">
    <source>
        <dbReference type="Proteomes" id="UP000178894"/>
    </source>
</evidence>
<protein>
    <recommendedName>
        <fullName evidence="3">F-type ATPase subunit delta</fullName>
    </recommendedName>
</protein>
<dbReference type="STRING" id="1798364.A3G54_00785"/>
<proteinExistence type="predicted"/>
<dbReference type="Proteomes" id="UP000178894">
    <property type="component" value="Unassembled WGS sequence"/>
</dbReference>
<gene>
    <name evidence="1" type="ORF">A3G54_00785</name>
</gene>
<sequence>MKYPAETYAKAFLEGLEDAGKKRERALVKNFTSLLERNGDLADHDKIYLEMEKLIAKKSGGRFISMEVADKNGAGAKKLTNLFSKKDVVKVSVLPELLAGTRILIDQEKELDFSFKRRLKDLFEK</sequence>
<accession>A0A1F5Y073</accession>
<dbReference type="EMBL" id="MFIQ01000014">
    <property type="protein sequence ID" value="OGF93519.1"/>
    <property type="molecule type" value="Genomic_DNA"/>
</dbReference>
<dbReference type="AlphaFoldDB" id="A0A1F5Y073"/>
<evidence type="ECO:0008006" key="3">
    <source>
        <dbReference type="Google" id="ProtNLM"/>
    </source>
</evidence>
<organism evidence="1 2">
    <name type="scientific">Candidatus Giovannonibacteria bacterium RIFCSPLOWO2_12_FULL_44_15</name>
    <dbReference type="NCBI Taxonomy" id="1798364"/>
    <lineage>
        <taxon>Bacteria</taxon>
        <taxon>Candidatus Giovannoniibacteriota</taxon>
    </lineage>
</organism>
<name>A0A1F5Y073_9BACT</name>
<evidence type="ECO:0000313" key="1">
    <source>
        <dbReference type="EMBL" id="OGF93519.1"/>
    </source>
</evidence>